<dbReference type="InterPro" id="IPR006357">
    <property type="entry name" value="HAD-SF_hydro_IIA"/>
</dbReference>
<sequence>MQKIKGLIFDIGGVLYVGDNAITGAVETVTTLQKRYPVRCVTNTTRRLPATMLQKLNGFGFDVKEKELFTALNATRDFLYAQQATALTVLTNEAELYFAELQSAQPDYVVVGDAHTNFDYPHLNRAFRALMDGAELIAAAKNKYFKDDDGVLSMDAGGFIAALEFATGKKAEIIGKPSKTFFHLAISSMGLKPHEVLMIGDDIEADIKGAQDAGLKAALVKTGKFQEEDLHREIKPDIILDSVNGLLEVL</sequence>
<dbReference type="InterPro" id="IPR006439">
    <property type="entry name" value="HAD-SF_hydro_IA"/>
</dbReference>
<comment type="similarity">
    <text evidence="2">Belongs to the HAD-like hydrolase superfamily.</text>
</comment>
<dbReference type="GO" id="GO:0016791">
    <property type="term" value="F:phosphatase activity"/>
    <property type="evidence" value="ECO:0007669"/>
    <property type="project" value="InterPro"/>
</dbReference>
<dbReference type="Pfam" id="PF13242">
    <property type="entry name" value="Hydrolase_like"/>
    <property type="match status" value="1"/>
</dbReference>
<dbReference type="PANTHER" id="PTHR19288:SF46">
    <property type="entry name" value="HALOACID DEHALOGENASE-LIKE HYDROLASE DOMAIN-CONTAINING PROTEIN 2"/>
    <property type="match status" value="1"/>
</dbReference>
<dbReference type="InterPro" id="IPR036412">
    <property type="entry name" value="HAD-like_sf"/>
</dbReference>
<dbReference type="InterPro" id="IPR023214">
    <property type="entry name" value="HAD_sf"/>
</dbReference>
<evidence type="ECO:0000256" key="5">
    <source>
        <dbReference type="ARBA" id="ARBA00039666"/>
    </source>
</evidence>
<keyword evidence="4" id="KW-0460">Magnesium</keyword>
<proteinExistence type="inferred from homology"/>
<evidence type="ECO:0000313" key="6">
    <source>
        <dbReference type="EMBL" id="AKF25021.1"/>
    </source>
</evidence>
<dbReference type="Proteomes" id="UP000034444">
    <property type="component" value="Chromosome"/>
</dbReference>
<evidence type="ECO:0000256" key="4">
    <source>
        <dbReference type="ARBA" id="ARBA00022842"/>
    </source>
</evidence>
<dbReference type="GO" id="GO:0005737">
    <property type="term" value="C:cytoplasm"/>
    <property type="evidence" value="ECO:0007669"/>
    <property type="project" value="TreeGrafter"/>
</dbReference>
<keyword evidence="3" id="KW-0479">Metal-binding</keyword>
<dbReference type="KEGG" id="slh:YH65_06155"/>
<dbReference type="NCBIfam" id="TIGR01549">
    <property type="entry name" value="HAD-SF-IA-v1"/>
    <property type="match status" value="1"/>
</dbReference>
<dbReference type="PANTHER" id="PTHR19288">
    <property type="entry name" value="4-NITROPHENYLPHOSPHATASE-RELATED"/>
    <property type="match status" value="1"/>
</dbReference>
<dbReference type="Gene3D" id="3.40.50.1000">
    <property type="entry name" value="HAD superfamily/HAD-like"/>
    <property type="match status" value="2"/>
</dbReference>
<dbReference type="NCBIfam" id="TIGR01458">
    <property type="entry name" value="HAD-SF-IIA-hyp3"/>
    <property type="match status" value="1"/>
</dbReference>
<organism evidence="6 7">
    <name type="scientific">Sulfurovum lithotrophicum</name>
    <dbReference type="NCBI Taxonomy" id="206403"/>
    <lineage>
        <taxon>Bacteria</taxon>
        <taxon>Pseudomonadati</taxon>
        <taxon>Campylobacterota</taxon>
        <taxon>Epsilonproteobacteria</taxon>
        <taxon>Campylobacterales</taxon>
        <taxon>Sulfurovaceae</taxon>
        <taxon>Sulfurovum</taxon>
    </lineage>
</organism>
<dbReference type="GO" id="GO:0046872">
    <property type="term" value="F:metal ion binding"/>
    <property type="evidence" value="ECO:0007669"/>
    <property type="project" value="UniProtKB-KW"/>
</dbReference>
<accession>A0A7U4M1A4</accession>
<reference evidence="7" key="2">
    <citation type="journal article" date="2017" name="Stand. Genomic Sci.">
        <title>Complete genome sequence of the sulfur-oxidizing chemolithoautotrophic Sulfurovum lithotrophicum 42BKTT.</title>
        <authorList>
            <person name="Jeon W."/>
            <person name="Priscilla L."/>
            <person name="Park G."/>
            <person name="Lee H."/>
            <person name="Lee N."/>
            <person name="Lee D."/>
            <person name="Kwon H."/>
            <person name="Ahn I."/>
            <person name="Lee C."/>
            <person name="Lee H."/>
            <person name="Ahn J."/>
        </authorList>
    </citation>
    <scope>NUCLEOTIDE SEQUENCE [LARGE SCALE GENOMIC DNA]</scope>
    <source>
        <strain evidence="7">ATCC BAA-797 / 42BKT</strain>
    </source>
</reference>
<dbReference type="SFLD" id="SFLDS00003">
    <property type="entry name" value="Haloacid_Dehalogenase"/>
    <property type="match status" value="1"/>
</dbReference>
<dbReference type="RefSeq" id="WP_046551104.1">
    <property type="nucleotide sequence ID" value="NZ_CP011308.1"/>
</dbReference>
<comment type="cofactor">
    <cofactor evidence="1">
        <name>Mg(2+)</name>
        <dbReference type="ChEBI" id="CHEBI:18420"/>
    </cofactor>
</comment>
<dbReference type="AlphaFoldDB" id="A0A7U4M1A4"/>
<dbReference type="InterPro" id="IPR006355">
    <property type="entry name" value="LHPP/HDHD2"/>
</dbReference>
<gene>
    <name evidence="6" type="ORF">YH65_06155</name>
</gene>
<name>A0A7U4M1A4_9BACT</name>
<evidence type="ECO:0000313" key="7">
    <source>
        <dbReference type="Proteomes" id="UP000034444"/>
    </source>
</evidence>
<evidence type="ECO:0000256" key="3">
    <source>
        <dbReference type="ARBA" id="ARBA00022723"/>
    </source>
</evidence>
<dbReference type="OrthoDB" id="148966at2"/>
<dbReference type="Pfam" id="PF13344">
    <property type="entry name" value="Hydrolase_6"/>
    <property type="match status" value="1"/>
</dbReference>
<dbReference type="SFLD" id="SFLDG01129">
    <property type="entry name" value="C1.5:_HAD__Beta-PGM__Phosphata"/>
    <property type="match status" value="1"/>
</dbReference>
<dbReference type="SUPFAM" id="SSF56784">
    <property type="entry name" value="HAD-like"/>
    <property type="match status" value="1"/>
</dbReference>
<reference evidence="6 7" key="1">
    <citation type="submission" date="2015-04" db="EMBL/GenBank/DDBJ databases">
        <title>Complete genome sequence of Sulfurovum lithotrophicum ATCC BAA-797T.</title>
        <authorList>
            <person name="Ahn J."/>
            <person name="Park G."/>
            <person name="Jeon W."/>
            <person name="Jang Y."/>
            <person name="Jang M."/>
            <person name="Lee H."/>
            <person name="Lee H."/>
        </authorList>
    </citation>
    <scope>NUCLEOTIDE SEQUENCE [LARGE SCALE GENOMIC DNA]</scope>
    <source>
        <strain evidence="7">ATCC BAA-797 / 42BKT</strain>
    </source>
</reference>
<dbReference type="EMBL" id="CP011308">
    <property type="protein sequence ID" value="AKF25021.1"/>
    <property type="molecule type" value="Genomic_DNA"/>
</dbReference>
<dbReference type="NCBIfam" id="TIGR01460">
    <property type="entry name" value="HAD-SF-IIA"/>
    <property type="match status" value="1"/>
</dbReference>
<evidence type="ECO:0000256" key="2">
    <source>
        <dbReference type="ARBA" id="ARBA00007958"/>
    </source>
</evidence>
<evidence type="ECO:0000256" key="1">
    <source>
        <dbReference type="ARBA" id="ARBA00001946"/>
    </source>
</evidence>
<keyword evidence="7" id="KW-1185">Reference proteome</keyword>
<protein>
    <recommendedName>
        <fullName evidence="5">Haloacid dehalogenase-like hydrolase domain-containing protein 2</fullName>
    </recommendedName>
</protein>